<proteinExistence type="predicted"/>
<dbReference type="EMBL" id="JH921452">
    <property type="protein sequence ID" value="EKD12989.1"/>
    <property type="molecule type" value="Genomic_DNA"/>
</dbReference>
<accession>K1XKJ3</accession>
<dbReference type="eggNOG" id="ENOG502SUI0">
    <property type="taxonomic scope" value="Eukaryota"/>
</dbReference>
<evidence type="ECO:0000256" key="1">
    <source>
        <dbReference type="SAM" id="SignalP"/>
    </source>
</evidence>
<dbReference type="HOGENOM" id="CLU_091777_0_0_1"/>
<dbReference type="Proteomes" id="UP000006753">
    <property type="component" value="Unassembled WGS sequence"/>
</dbReference>
<organism evidence="2 3">
    <name type="scientific">Marssonina brunnea f. sp. multigermtubi (strain MB_m1)</name>
    <name type="common">Marssonina leaf spot fungus</name>
    <dbReference type="NCBI Taxonomy" id="1072389"/>
    <lineage>
        <taxon>Eukaryota</taxon>
        <taxon>Fungi</taxon>
        <taxon>Dikarya</taxon>
        <taxon>Ascomycota</taxon>
        <taxon>Pezizomycotina</taxon>
        <taxon>Leotiomycetes</taxon>
        <taxon>Helotiales</taxon>
        <taxon>Drepanopezizaceae</taxon>
        <taxon>Drepanopeziza</taxon>
    </lineage>
</organism>
<name>K1XKJ3_MARBU</name>
<keyword evidence="1" id="KW-0732">Signal</keyword>
<dbReference type="OrthoDB" id="4540223at2759"/>
<dbReference type="Pfam" id="PF19287">
    <property type="entry name" value="DUF5910"/>
    <property type="match status" value="1"/>
</dbReference>
<dbReference type="InterPro" id="IPR045564">
    <property type="entry name" value="DUF5910"/>
</dbReference>
<dbReference type="InParanoid" id="K1XKJ3"/>
<evidence type="ECO:0000313" key="2">
    <source>
        <dbReference type="EMBL" id="EKD12989.1"/>
    </source>
</evidence>
<feature type="signal peptide" evidence="1">
    <location>
        <begin position="1"/>
        <end position="23"/>
    </location>
</feature>
<keyword evidence="3" id="KW-1185">Reference proteome</keyword>
<dbReference type="KEGG" id="mbe:MBM_08751"/>
<sequence>MRLSQSICSTLLASSFLFGNAQGKDDRRIIGYRTVSRAEADFINKNNKLYRDTDFDLMALLFNQFGPGFNIVNVPAGWPGAPDEWYCVIEADRKKFNSASKLWIPEDYQQVNWIKSVQVIPLWSGNEHDVKSYIRSKKLDPEKTLRFLPVTLLDPDRNELLQMIIPTEVVNSNQLDLWAECWETKRELYDYSRETVYYMSWNIVGKPK</sequence>
<gene>
    <name evidence="2" type="ORF">MBM_08751</name>
</gene>
<dbReference type="AlphaFoldDB" id="K1XKJ3"/>
<evidence type="ECO:0000313" key="3">
    <source>
        <dbReference type="Proteomes" id="UP000006753"/>
    </source>
</evidence>
<feature type="chain" id="PRO_5003853379" evidence="1">
    <location>
        <begin position="24"/>
        <end position="208"/>
    </location>
</feature>
<protein>
    <submittedName>
        <fullName evidence="2">Uncharacterized protein</fullName>
    </submittedName>
</protein>
<reference evidence="2 3" key="1">
    <citation type="journal article" date="2012" name="BMC Genomics">
        <title>Sequencing the genome of Marssonina brunnea reveals fungus-poplar co-evolution.</title>
        <authorList>
            <person name="Zhu S."/>
            <person name="Cao Y.-Z."/>
            <person name="Jiang C."/>
            <person name="Tan B.-Y."/>
            <person name="Wang Z."/>
            <person name="Feng S."/>
            <person name="Zhang L."/>
            <person name="Su X.-H."/>
            <person name="Brejova B."/>
            <person name="Vinar T."/>
            <person name="Xu M."/>
            <person name="Wang M.-X."/>
            <person name="Zhang S.-G."/>
            <person name="Huang M.-R."/>
            <person name="Wu R."/>
            <person name="Zhou Y."/>
        </authorList>
    </citation>
    <scope>NUCLEOTIDE SEQUENCE [LARGE SCALE GENOMIC DNA]</scope>
    <source>
        <strain evidence="2 3">MB_m1</strain>
    </source>
</reference>